<sequence length="950" mass="104501">MNLERKRTLTMSFAGLGDHDDFDDDNFFETYDRLSTAVPTDLASSGSDEDEDYDDSRMSFSSAVSSVPTAEFRSYAAAAAAAAAMSPDYDIWMAAPGSITERRKRLLQGMGLGSTKEAIRNSIKEMNRVISRRPVNGEAAPPPPPPRAVSHVDRDLKPEPSPLPLPSPSPLKVMLVHSRSEGEIEMFSVDRKRKEEILGAVSKQRLTRTSSMINMSHARICTFPESVRSVSPKDSTGGQSVRHGRHLTSVISNTRFGSFFLIKNLDTGKEFIVNEYDQDGMWNKVSDLQTGKKLTMEEFEKCVGHSPVVKELMRRENVSGNGGDEENQRKMGNYSVLSKSLRLSKRRGAAVLKSIKGVAHSMSIRGGENKEIRETSPVQEPKAAKQGPGWVRVRQTAKSYKELSALHLSQEIEAHEGSIWTMKFSLDARFLASGGEDKTIHVWEVQECELMTTTDGNLHPIHPSSATSTPSLGEITPLPSEKKKKKKGSASKKGAPIPEYVHLPETVFSLSDKPVCSFTGHLDDVLDLSWSRSQLLLSSSMDKTVRLWDMETKTCLKMFAHNDYVTCIQFNPMDDNYFISGSLDAKVRIWSIPDRVLVDWTDLHEMVTAVCFTPDGKGALIGSHKGSCRMYSVEDCKLNQLELIELVNSKKKNHAKKITGFQFSPVNPSEVLVTSADSRIRILSGSDVIRKFKGFRNINSQIAASFSLDGKHVICASEDSQVYHWKHEEARAGHAKGKNVINTRAHEHFPCREVSVAIAWPGTVKGDPPSMPAQSKRHSRRSSQAAPSPCGSPTKEDASVRKPSTVDSPTKEETSAASTATATKKAAALPPLPKKHNKEEKEKNNNLETATTPPEEELSAITRTESGIGDSFTSATSSSARLGESPSISSGSSQSSWSSSWSWFDIGGGNQNIQPTAWGLVIVTATLSGEIRVYQNFGLPRRIRGQANLF</sequence>
<feature type="region of interest" description="Disordered" evidence="4">
    <location>
        <begin position="371"/>
        <end position="390"/>
    </location>
</feature>
<feature type="compositionally biased region" description="Low complexity" evidence="4">
    <location>
        <begin position="815"/>
        <end position="829"/>
    </location>
</feature>
<keyword evidence="1 3" id="KW-0853">WD repeat</keyword>
<feature type="repeat" description="WD" evidence="3">
    <location>
        <begin position="558"/>
        <end position="592"/>
    </location>
</feature>
<dbReference type="EMBL" id="JAKUCV010002433">
    <property type="protein sequence ID" value="KAJ4842682.1"/>
    <property type="molecule type" value="Genomic_DNA"/>
</dbReference>
<protein>
    <recommendedName>
        <fullName evidence="7">Anaphase-promoting complex subunit 4 WD40 domain-containing protein</fullName>
    </recommendedName>
</protein>
<evidence type="ECO:0000256" key="3">
    <source>
        <dbReference type="PROSITE-ProRule" id="PRU00221"/>
    </source>
</evidence>
<dbReference type="AlphaFoldDB" id="A0A9Q0G3S3"/>
<feature type="compositionally biased region" description="Polar residues" evidence="4">
    <location>
        <begin position="861"/>
        <end position="880"/>
    </location>
</feature>
<dbReference type="Pfam" id="PF00400">
    <property type="entry name" value="WD40"/>
    <property type="match status" value="3"/>
</dbReference>
<dbReference type="InterPro" id="IPR040324">
    <property type="entry name" value="WDR44/Dgr2"/>
</dbReference>
<feature type="region of interest" description="Disordered" evidence="4">
    <location>
        <begin position="762"/>
        <end position="896"/>
    </location>
</feature>
<feature type="repeat" description="WD" evidence="3">
    <location>
        <begin position="412"/>
        <end position="453"/>
    </location>
</feature>
<feature type="repeat" description="WD" evidence="3">
    <location>
        <begin position="518"/>
        <end position="558"/>
    </location>
</feature>
<dbReference type="Gene3D" id="2.130.10.10">
    <property type="entry name" value="YVTN repeat-like/Quinoprotein amine dehydrogenase"/>
    <property type="match status" value="2"/>
</dbReference>
<keyword evidence="2" id="KW-0677">Repeat</keyword>
<dbReference type="SUPFAM" id="SSF50978">
    <property type="entry name" value="WD40 repeat-like"/>
    <property type="match status" value="1"/>
</dbReference>
<dbReference type="InterPro" id="IPR020472">
    <property type="entry name" value="WD40_PAC1"/>
</dbReference>
<dbReference type="SMART" id="SM00320">
    <property type="entry name" value="WD40"/>
    <property type="match status" value="6"/>
</dbReference>
<feature type="compositionally biased region" description="Pro residues" evidence="4">
    <location>
        <begin position="159"/>
        <end position="169"/>
    </location>
</feature>
<dbReference type="InterPro" id="IPR036322">
    <property type="entry name" value="WD40_repeat_dom_sf"/>
</dbReference>
<feature type="region of interest" description="Disordered" evidence="4">
    <location>
        <begin position="132"/>
        <end position="169"/>
    </location>
</feature>
<accession>A0A9Q0G3S3</accession>
<dbReference type="Proteomes" id="UP001141552">
    <property type="component" value="Unassembled WGS sequence"/>
</dbReference>
<gene>
    <name evidence="5" type="ORF">Tsubulata_014904</name>
</gene>
<evidence type="ECO:0008006" key="7">
    <source>
        <dbReference type="Google" id="ProtNLM"/>
    </source>
</evidence>
<reference evidence="5" key="1">
    <citation type="submission" date="2022-02" db="EMBL/GenBank/DDBJ databases">
        <authorList>
            <person name="Henning P.M."/>
            <person name="McCubbin A.G."/>
            <person name="Shore J.S."/>
        </authorList>
    </citation>
    <scope>NUCLEOTIDE SEQUENCE</scope>
    <source>
        <strain evidence="5">F60SS</strain>
        <tissue evidence="5">Leaves</tissue>
    </source>
</reference>
<comment type="caution">
    <text evidence="5">The sequence shown here is derived from an EMBL/GenBank/DDBJ whole genome shotgun (WGS) entry which is preliminary data.</text>
</comment>
<organism evidence="5 6">
    <name type="scientific">Turnera subulata</name>
    <dbReference type="NCBI Taxonomy" id="218843"/>
    <lineage>
        <taxon>Eukaryota</taxon>
        <taxon>Viridiplantae</taxon>
        <taxon>Streptophyta</taxon>
        <taxon>Embryophyta</taxon>
        <taxon>Tracheophyta</taxon>
        <taxon>Spermatophyta</taxon>
        <taxon>Magnoliopsida</taxon>
        <taxon>eudicotyledons</taxon>
        <taxon>Gunneridae</taxon>
        <taxon>Pentapetalae</taxon>
        <taxon>rosids</taxon>
        <taxon>fabids</taxon>
        <taxon>Malpighiales</taxon>
        <taxon>Passifloraceae</taxon>
        <taxon>Turnera</taxon>
    </lineage>
</organism>
<evidence type="ECO:0000313" key="5">
    <source>
        <dbReference type="EMBL" id="KAJ4842682.1"/>
    </source>
</evidence>
<dbReference type="FunFam" id="2.130.10.10:FF:000329">
    <property type="entry name" value="WD repeat-containing protein 44"/>
    <property type="match status" value="1"/>
</dbReference>
<name>A0A9Q0G3S3_9ROSI</name>
<dbReference type="InterPro" id="IPR001680">
    <property type="entry name" value="WD40_rpt"/>
</dbReference>
<dbReference type="PANTHER" id="PTHR14221">
    <property type="entry name" value="WD REPEAT DOMAIN 44"/>
    <property type="match status" value="1"/>
</dbReference>
<dbReference type="PANTHER" id="PTHR14221:SF41">
    <property type="entry name" value="TRANSDUCIN_WD40 REPEAT-LIKE SUPERFAMILY PROTEIN"/>
    <property type="match status" value="1"/>
</dbReference>
<dbReference type="PROSITE" id="PS50294">
    <property type="entry name" value="WD_REPEATS_REGION"/>
    <property type="match status" value="3"/>
</dbReference>
<keyword evidence="6" id="KW-1185">Reference proteome</keyword>
<evidence type="ECO:0000313" key="6">
    <source>
        <dbReference type="Proteomes" id="UP001141552"/>
    </source>
</evidence>
<proteinExistence type="predicted"/>
<feature type="compositionally biased region" description="Low complexity" evidence="4">
    <location>
        <begin position="885"/>
        <end position="896"/>
    </location>
</feature>
<dbReference type="OrthoDB" id="408728at2759"/>
<dbReference type="InterPro" id="IPR019775">
    <property type="entry name" value="WD40_repeat_CS"/>
</dbReference>
<evidence type="ECO:0000256" key="4">
    <source>
        <dbReference type="SAM" id="MobiDB-lite"/>
    </source>
</evidence>
<feature type="region of interest" description="Disordered" evidence="4">
    <location>
        <begin position="454"/>
        <end position="496"/>
    </location>
</feature>
<evidence type="ECO:0000256" key="1">
    <source>
        <dbReference type="ARBA" id="ARBA00022574"/>
    </source>
</evidence>
<evidence type="ECO:0000256" key="2">
    <source>
        <dbReference type="ARBA" id="ARBA00022737"/>
    </source>
</evidence>
<dbReference type="InterPro" id="IPR015943">
    <property type="entry name" value="WD40/YVTN_repeat-like_dom_sf"/>
</dbReference>
<dbReference type="PROSITE" id="PS00678">
    <property type="entry name" value="WD_REPEATS_1"/>
    <property type="match status" value="2"/>
</dbReference>
<dbReference type="PROSITE" id="PS50082">
    <property type="entry name" value="WD_REPEATS_2"/>
    <property type="match status" value="3"/>
</dbReference>
<reference evidence="5" key="2">
    <citation type="journal article" date="2023" name="Plants (Basel)">
        <title>Annotation of the Turnera subulata (Passifloraceae) Draft Genome Reveals the S-Locus Evolved after the Divergence of Turneroideae from Passifloroideae in a Stepwise Manner.</title>
        <authorList>
            <person name="Henning P.M."/>
            <person name="Roalson E.H."/>
            <person name="Mir W."/>
            <person name="McCubbin A.G."/>
            <person name="Shore J.S."/>
        </authorList>
    </citation>
    <scope>NUCLEOTIDE SEQUENCE</scope>
    <source>
        <strain evidence="5">F60SS</strain>
    </source>
</reference>
<dbReference type="PRINTS" id="PR00320">
    <property type="entry name" value="GPROTEINBRPT"/>
</dbReference>